<dbReference type="Proteomes" id="UP000009309">
    <property type="component" value="Unassembled WGS sequence"/>
</dbReference>
<evidence type="ECO:0000256" key="1">
    <source>
        <dbReference type="ARBA" id="ARBA00023015"/>
    </source>
</evidence>
<dbReference type="SUPFAM" id="SSF53822">
    <property type="entry name" value="Periplasmic binding protein-like I"/>
    <property type="match status" value="1"/>
</dbReference>
<dbReference type="SMART" id="SM00345">
    <property type="entry name" value="HTH_GNTR"/>
    <property type="match status" value="1"/>
</dbReference>
<comment type="caution">
    <text evidence="5">The sequence shown here is derived from an EMBL/GenBank/DDBJ whole genome shotgun (WGS) entry which is preliminary data.</text>
</comment>
<keyword evidence="2" id="KW-0238">DNA-binding</keyword>
<name>I2GRW1_9BACT</name>
<dbReference type="Gene3D" id="3.40.50.2300">
    <property type="match status" value="2"/>
</dbReference>
<dbReference type="Pfam" id="PF00392">
    <property type="entry name" value="GntR"/>
    <property type="match status" value="1"/>
</dbReference>
<dbReference type="InterPro" id="IPR046335">
    <property type="entry name" value="LacI/GalR-like_sensor"/>
</dbReference>
<evidence type="ECO:0000256" key="3">
    <source>
        <dbReference type="ARBA" id="ARBA00023163"/>
    </source>
</evidence>
<sequence>MKNSFDMTESQRSPKYLQVVNAVISDIEGGALRVGDRLPSINEACIEWYLSKDSVKRAYETLYQLGLITSVYRKGYFIAGKANRRAHRVLMITGQLTESVKQLHDAIVRHVGSEARIDICTFNYRQDLLCQVIDQHVGNYHYFLLMPHLIETNPATVQCLRNLPGNQLILVGSQWHNVLQHGHQIHYGGEEALYNALESQLKVLRKYDRLNLVLPNFDFFGADQIRAFQQFCLCHTFDYQLLDELTTDDITLNQAYFVTDSSDLVTLVDYSEQRGLRLGQDLGVVSFTDNEYTRLLAGGVSVISNPSAEIGRLVAQILGGQHGPCPTPYSVPLQLQFRATC</sequence>
<dbReference type="PANTHER" id="PTHR38445">
    <property type="entry name" value="HTH-TYPE TRANSCRIPTIONAL REPRESSOR YTRA"/>
    <property type="match status" value="1"/>
</dbReference>
<dbReference type="AlphaFoldDB" id="I2GRW1"/>
<dbReference type="CDD" id="cd07377">
    <property type="entry name" value="WHTH_GntR"/>
    <property type="match status" value="1"/>
</dbReference>
<dbReference type="InterPro" id="IPR028082">
    <property type="entry name" value="Peripla_BP_I"/>
</dbReference>
<dbReference type="GO" id="GO:0003700">
    <property type="term" value="F:DNA-binding transcription factor activity"/>
    <property type="evidence" value="ECO:0007669"/>
    <property type="project" value="InterPro"/>
</dbReference>
<dbReference type="Pfam" id="PF13377">
    <property type="entry name" value="Peripla_BP_3"/>
    <property type="match status" value="1"/>
</dbReference>
<keyword evidence="1" id="KW-0805">Transcription regulation</keyword>
<feature type="domain" description="HTH gntR-type" evidence="4">
    <location>
        <begin position="13"/>
        <end position="81"/>
    </location>
</feature>
<evidence type="ECO:0000313" key="5">
    <source>
        <dbReference type="EMBL" id="CCH56639.1"/>
    </source>
</evidence>
<accession>I2GRW1</accession>
<evidence type="ECO:0000259" key="4">
    <source>
        <dbReference type="PROSITE" id="PS50949"/>
    </source>
</evidence>
<evidence type="ECO:0000313" key="6">
    <source>
        <dbReference type="Proteomes" id="UP000009309"/>
    </source>
</evidence>
<keyword evidence="6" id="KW-1185">Reference proteome</keyword>
<dbReference type="InterPro" id="IPR000524">
    <property type="entry name" value="Tscrpt_reg_HTH_GntR"/>
</dbReference>
<evidence type="ECO:0000256" key="2">
    <source>
        <dbReference type="ARBA" id="ARBA00023125"/>
    </source>
</evidence>
<dbReference type="GO" id="GO:0003677">
    <property type="term" value="F:DNA binding"/>
    <property type="evidence" value="ECO:0007669"/>
    <property type="project" value="UniProtKB-KW"/>
</dbReference>
<proteinExistence type="predicted"/>
<organism evidence="5 6">
    <name type="scientific">Fibrisoma limi BUZ 3</name>
    <dbReference type="NCBI Taxonomy" id="1185876"/>
    <lineage>
        <taxon>Bacteria</taxon>
        <taxon>Pseudomonadati</taxon>
        <taxon>Bacteroidota</taxon>
        <taxon>Cytophagia</taxon>
        <taxon>Cytophagales</taxon>
        <taxon>Spirosomataceae</taxon>
        <taxon>Fibrisoma</taxon>
    </lineage>
</organism>
<reference evidence="5 6" key="1">
    <citation type="journal article" date="2012" name="J. Bacteriol.">
        <title>Genome Sequence of the Filamentous Bacterium Fibrisoma limi BUZ 3T.</title>
        <authorList>
            <person name="Filippini M."/>
            <person name="Qi W."/>
            <person name="Jaenicke S."/>
            <person name="Goesmann A."/>
            <person name="Smits T.H."/>
            <person name="Bagheri H.C."/>
        </authorList>
    </citation>
    <scope>NUCLEOTIDE SEQUENCE [LARGE SCALE GENOMIC DNA]</scope>
    <source>
        <strain evidence="6">BUZ 3T</strain>
    </source>
</reference>
<dbReference type="PANTHER" id="PTHR38445:SF10">
    <property type="entry name" value="GNTR-FAMILY TRANSCRIPTIONAL REGULATOR"/>
    <property type="match status" value="1"/>
</dbReference>
<gene>
    <name evidence="5" type="ORF">BN8_06019</name>
</gene>
<protein>
    <submittedName>
        <fullName evidence="5">Transcriptional regulator, GntR family</fullName>
    </submittedName>
</protein>
<dbReference type="RefSeq" id="WP_009285204.1">
    <property type="nucleotide sequence ID" value="NZ_CAIT01000009.1"/>
</dbReference>
<keyword evidence="3" id="KW-0804">Transcription</keyword>
<dbReference type="Gene3D" id="1.10.10.10">
    <property type="entry name" value="Winged helix-like DNA-binding domain superfamily/Winged helix DNA-binding domain"/>
    <property type="match status" value="1"/>
</dbReference>
<dbReference type="OrthoDB" id="742238at2"/>
<dbReference type="eggNOG" id="COG1609">
    <property type="taxonomic scope" value="Bacteria"/>
</dbReference>
<dbReference type="PROSITE" id="PS50949">
    <property type="entry name" value="HTH_GNTR"/>
    <property type="match status" value="1"/>
</dbReference>
<dbReference type="SUPFAM" id="SSF46785">
    <property type="entry name" value="Winged helix' DNA-binding domain"/>
    <property type="match status" value="1"/>
</dbReference>
<dbReference type="InterPro" id="IPR036388">
    <property type="entry name" value="WH-like_DNA-bd_sf"/>
</dbReference>
<dbReference type="InterPro" id="IPR036390">
    <property type="entry name" value="WH_DNA-bd_sf"/>
</dbReference>
<dbReference type="STRING" id="1185876.BN8_06019"/>
<dbReference type="EMBL" id="CAIT01000009">
    <property type="protein sequence ID" value="CCH56639.1"/>
    <property type="molecule type" value="Genomic_DNA"/>
</dbReference>